<protein>
    <submittedName>
        <fullName evidence="2">Uncharacterized protein</fullName>
    </submittedName>
</protein>
<dbReference type="EMBL" id="VDEP01000440">
    <property type="protein sequence ID" value="KAA1081926.1"/>
    <property type="molecule type" value="Genomic_DNA"/>
</dbReference>
<sequence>MMVPVATLTRSRSYRFYIAAWCFILALISCRMFDLNQLPEEDLDEAFPSVAAEISRGKRKEHPIQLPSLGPPTSRVRLSDDQGGPSNSGSITARLRAEHEVDIGHSGVQEPTTAVDSVNIGSGISQSIAGSHPNQAGQSSSGGGSKSMDHPDNDLSDSDQLPGLPVVEKKHWDELDFPHLITRGAIVEELLNKFGKSFQSKVTSEDCRSRHWGLVDPHPTLSSARIDVAVGDRYKLAKVLQHDFSYTQTGPRLYMLYKFLAVSLFKLHGEFLTQINIPVLHHRNLQEKLFEWLEEEIFTPKDSHPVLGIAPGPDLTWESGGPDLQKYGAIQEELIRYFSDERSDPNISTSVILKQYRAKHAKEYLTLRQPSGSFPEDPNRPSIKPNFPEILEYLSNMAENLEINLISHNDRHSKAAREHSALVSPYVLMFEKTFRAAEIDKGDLRSYYPTLPISMCFHDHVPGPKPLRIIDPNGKIYDVQTLRPKLRRMLKAVDILHIKAMSKLKRKLSAQCIKKRRKSASKFLIDSLTRPKGSLPLIGRAQSPEGIAPWFSKSYGKPIYFGEVQLKMLKYFSEELEKEDLIHIPAFLLLSWHYANPKYQLKSS</sequence>
<dbReference type="EMBL" id="VSWC01000196">
    <property type="protein sequence ID" value="KAA1066465.1"/>
    <property type="molecule type" value="Genomic_DNA"/>
</dbReference>
<organism evidence="2 4">
    <name type="scientific">Puccinia graminis f. sp. tritici</name>
    <dbReference type="NCBI Taxonomy" id="56615"/>
    <lineage>
        <taxon>Eukaryota</taxon>
        <taxon>Fungi</taxon>
        <taxon>Dikarya</taxon>
        <taxon>Basidiomycota</taxon>
        <taxon>Pucciniomycotina</taxon>
        <taxon>Pucciniomycetes</taxon>
        <taxon>Pucciniales</taxon>
        <taxon>Pucciniaceae</taxon>
        <taxon>Puccinia</taxon>
    </lineage>
</organism>
<keyword evidence="4" id="KW-1185">Reference proteome</keyword>
<evidence type="ECO:0000313" key="3">
    <source>
        <dbReference type="EMBL" id="KAA1081926.1"/>
    </source>
</evidence>
<proteinExistence type="predicted"/>
<evidence type="ECO:0000313" key="2">
    <source>
        <dbReference type="EMBL" id="KAA1066465.1"/>
    </source>
</evidence>
<feature type="region of interest" description="Disordered" evidence="1">
    <location>
        <begin position="123"/>
        <end position="163"/>
    </location>
</feature>
<dbReference type="AlphaFoldDB" id="A0A5B0LQ26"/>
<feature type="region of interest" description="Disordered" evidence="1">
    <location>
        <begin position="54"/>
        <end position="90"/>
    </location>
</feature>
<name>A0A5B0LQ26_PUCGR</name>
<evidence type="ECO:0000256" key="1">
    <source>
        <dbReference type="SAM" id="MobiDB-lite"/>
    </source>
</evidence>
<dbReference type="OrthoDB" id="2496355at2759"/>
<comment type="caution">
    <text evidence="2">The sequence shown here is derived from an EMBL/GenBank/DDBJ whole genome shotgun (WGS) entry which is preliminary data.</text>
</comment>
<dbReference type="Proteomes" id="UP000325313">
    <property type="component" value="Unassembled WGS sequence"/>
</dbReference>
<evidence type="ECO:0000313" key="5">
    <source>
        <dbReference type="Proteomes" id="UP000325313"/>
    </source>
</evidence>
<accession>A0A5B0LQ26</accession>
<dbReference type="Proteomes" id="UP000324748">
    <property type="component" value="Unassembled WGS sequence"/>
</dbReference>
<reference evidence="4 5" key="1">
    <citation type="submission" date="2019-05" db="EMBL/GenBank/DDBJ databases">
        <title>Emergence of the Ug99 lineage of the wheat stem rust pathogen through somatic hybridization.</title>
        <authorList>
            <person name="Li F."/>
            <person name="Upadhyaya N.M."/>
            <person name="Sperschneider J."/>
            <person name="Matny O."/>
            <person name="Nguyen-Phuc H."/>
            <person name="Mago R."/>
            <person name="Raley C."/>
            <person name="Miller M.E."/>
            <person name="Silverstein K.A.T."/>
            <person name="Henningsen E."/>
            <person name="Hirsch C.D."/>
            <person name="Visser B."/>
            <person name="Pretorius Z.A."/>
            <person name="Steffenson B.J."/>
            <person name="Schwessinger B."/>
            <person name="Dodds P.N."/>
            <person name="Figueroa M."/>
        </authorList>
    </citation>
    <scope>NUCLEOTIDE SEQUENCE [LARGE SCALE GENOMIC DNA]</scope>
    <source>
        <strain evidence="2">21-0</strain>
        <strain evidence="3 5">Ug99</strain>
    </source>
</reference>
<gene>
    <name evidence="2" type="ORF">PGT21_031053</name>
    <name evidence="3" type="ORF">PGTUg99_029103</name>
</gene>
<evidence type="ECO:0000313" key="4">
    <source>
        <dbReference type="Proteomes" id="UP000324748"/>
    </source>
</evidence>